<reference evidence="3" key="1">
    <citation type="submission" date="2016-10" db="EMBL/GenBank/DDBJ databases">
        <authorList>
            <person name="Varghese N."/>
            <person name="Submissions S."/>
        </authorList>
    </citation>
    <scope>NUCLEOTIDE SEQUENCE [LARGE SCALE GENOMIC DNA]</scope>
    <source>
        <strain evidence="3">DSM 26893</strain>
    </source>
</reference>
<dbReference type="OrthoDB" id="8428274at2"/>
<evidence type="ECO:0000313" key="3">
    <source>
        <dbReference type="Proteomes" id="UP000199372"/>
    </source>
</evidence>
<dbReference type="PANTHER" id="PTHR11908:SF123">
    <property type="entry name" value="ALDEHYDE OXIDOREDUCTASE MOLYBDENUM-BINDING SUBUNIT PAOC"/>
    <property type="match status" value="1"/>
</dbReference>
<dbReference type="AlphaFoldDB" id="A0A1H8CYC0"/>
<dbReference type="Proteomes" id="UP000199372">
    <property type="component" value="Unassembled WGS sequence"/>
</dbReference>
<dbReference type="GO" id="GO:0005506">
    <property type="term" value="F:iron ion binding"/>
    <property type="evidence" value="ECO:0007669"/>
    <property type="project" value="InterPro"/>
</dbReference>
<dbReference type="Pfam" id="PF20256">
    <property type="entry name" value="MoCoBD_2"/>
    <property type="match status" value="1"/>
</dbReference>
<feature type="domain" description="Aldehyde oxidase/xanthine dehydrogenase a/b hammerhead" evidence="1">
    <location>
        <begin position="37"/>
        <end position="140"/>
    </location>
</feature>
<dbReference type="EMBL" id="FOCM01000002">
    <property type="protein sequence ID" value="SEM99358.1"/>
    <property type="molecule type" value="Genomic_DNA"/>
</dbReference>
<dbReference type="Gene3D" id="3.30.365.10">
    <property type="entry name" value="Aldehyde oxidase/xanthine dehydrogenase, molybdopterin binding domain"/>
    <property type="match status" value="4"/>
</dbReference>
<sequence>MTEHLKMDQVQPHLLDETGQGVLSVPMPRPEGPLKVTGRAPYAAEYKAEGMATGVMVRAAITKGTYAVDTASVEDMPGYLGVFTDKMVRNAAQGTMGTNPAQMGDKILYLGQPIAVVVAETFEQARDIAAVLKVDYTEDDDAVCDFDGVSDWPDSDKPDQGDLDQAMSDATFTVDSMYTTKPHNSAAMEPHAALAEWDGDKLTLHGSLQMLGYNRDEVADSLGIDAKNVRLLAPYVGGGFGSKLGMSPDCVGAAVAAKALGRPVRVVLSRNNVFEMIVLRTATRQRLRLAADKDGKLLGLGQENWQSNLPDEPMAEPVDLATHFLYGGENRRYGQHVAILNRPASGSVRAPGEAVGMLALENAMDELAEKSGIDPIELRLRNIPEKHPETGVQYSARSLAEALTEGAKAFGWDKRQKAGTRREGEWYIGMGVASAARTNILMESRANVTLNPDGTALVQTDMTDIGTGTYAILGQIAAEMLGLDPQKVTVELGDTDLPKSSGSGGSWGAASAGSSVFLGAKAIRRKLAERLGCDVEALRLQDGVATGGNNRRPLAELMDAPITEEGHIEPGQTDEDFHQAGYGAHFAEVAVNAVTGEVRVRRMLAAMAAGRILNHQTATSQVWGGQIWGIGTALTEAIEHDPRTGHVVNNDLAEYHVPVNLDVGDLEVMFIDERDDASSPIQAKGIGELGLSGAGAAVTNAIYNACGVRVYDYPATPDRIFPHLP</sequence>
<proteinExistence type="predicted"/>
<evidence type="ECO:0000313" key="2">
    <source>
        <dbReference type="EMBL" id="SEM99358.1"/>
    </source>
</evidence>
<name>A0A1H8CYC0_9RHOB</name>
<protein>
    <submittedName>
        <fullName evidence="2">Xanthine dehydrogenase YagR molybdenum-binding subunit</fullName>
    </submittedName>
</protein>
<keyword evidence="3" id="KW-1185">Reference proteome</keyword>
<dbReference type="InterPro" id="IPR036856">
    <property type="entry name" value="Ald_Oxase/Xan_DH_a/b_sf"/>
</dbReference>
<dbReference type="RefSeq" id="WP_091844482.1">
    <property type="nucleotide sequence ID" value="NZ_FOCM01000002.1"/>
</dbReference>
<gene>
    <name evidence="2" type="ORF">SAMN04488011_102105</name>
</gene>
<dbReference type="SUPFAM" id="SSF56003">
    <property type="entry name" value="Molybdenum cofactor-binding domain"/>
    <property type="match status" value="1"/>
</dbReference>
<dbReference type="Pfam" id="PF01315">
    <property type="entry name" value="Ald_Xan_dh_C"/>
    <property type="match status" value="1"/>
</dbReference>
<dbReference type="SUPFAM" id="SSF54665">
    <property type="entry name" value="CO dehydrogenase molybdoprotein N-domain-like"/>
    <property type="match status" value="1"/>
</dbReference>
<dbReference type="PANTHER" id="PTHR11908">
    <property type="entry name" value="XANTHINE DEHYDROGENASE"/>
    <property type="match status" value="1"/>
</dbReference>
<dbReference type="InterPro" id="IPR008274">
    <property type="entry name" value="AldOxase/xan_DH_MoCoBD1"/>
</dbReference>
<organism evidence="2 3">
    <name type="scientific">Palleronia pelagia</name>
    <dbReference type="NCBI Taxonomy" id="387096"/>
    <lineage>
        <taxon>Bacteria</taxon>
        <taxon>Pseudomonadati</taxon>
        <taxon>Pseudomonadota</taxon>
        <taxon>Alphaproteobacteria</taxon>
        <taxon>Rhodobacterales</taxon>
        <taxon>Roseobacteraceae</taxon>
        <taxon>Palleronia</taxon>
    </lineage>
</organism>
<dbReference type="InterPro" id="IPR000674">
    <property type="entry name" value="Ald_Oxase/Xan_DH_a/b"/>
</dbReference>
<dbReference type="InterPro" id="IPR037165">
    <property type="entry name" value="AldOxase/xan_DH_Mopterin-bd_sf"/>
</dbReference>
<dbReference type="InterPro" id="IPR016208">
    <property type="entry name" value="Ald_Oxase/xanthine_DH-like"/>
</dbReference>
<dbReference type="Gene3D" id="3.90.1170.50">
    <property type="entry name" value="Aldehyde oxidase/xanthine dehydrogenase, a/b hammerhead"/>
    <property type="match status" value="1"/>
</dbReference>
<dbReference type="Pfam" id="PF02738">
    <property type="entry name" value="MoCoBD_1"/>
    <property type="match status" value="1"/>
</dbReference>
<dbReference type="GO" id="GO:0016491">
    <property type="term" value="F:oxidoreductase activity"/>
    <property type="evidence" value="ECO:0007669"/>
    <property type="project" value="InterPro"/>
</dbReference>
<evidence type="ECO:0000259" key="1">
    <source>
        <dbReference type="SMART" id="SM01008"/>
    </source>
</evidence>
<dbReference type="SMART" id="SM01008">
    <property type="entry name" value="Ald_Xan_dh_C"/>
    <property type="match status" value="1"/>
</dbReference>
<dbReference type="InterPro" id="IPR046867">
    <property type="entry name" value="AldOxase/xan_DH_MoCoBD2"/>
</dbReference>
<accession>A0A1H8CYC0</accession>